<dbReference type="OrthoDB" id="3009558at2759"/>
<gene>
    <name evidence="1" type="ORF">N7496_001181</name>
</gene>
<sequence length="209" mass="23597">MELVYADPIPRDLKLKIAPLRGDQQSCPPVVNGGRQMRRIDKTTSEAWGPPVFANRRASVEPRITAQNEDMFRTFHPALRSEPEVFALTKRSNNNQVWLVFPRKGDSGPFTHVGGRAVHTQPYFETPTEHGMEYAMTKEDPIQRDIDVHEPLSQEDLGKIKAVFPRGVGVQVFQCECLIVFFGGREDMLRSWEDGTPPSIGGLMVGYRC</sequence>
<protein>
    <submittedName>
        <fullName evidence="1">Uncharacterized protein</fullName>
    </submittedName>
</protein>
<proteinExistence type="predicted"/>
<reference evidence="1" key="1">
    <citation type="submission" date="2022-11" db="EMBL/GenBank/DDBJ databases">
        <authorList>
            <person name="Petersen C."/>
        </authorList>
    </citation>
    <scope>NUCLEOTIDE SEQUENCE</scope>
    <source>
        <strain evidence="1">IBT 29864</strain>
    </source>
</reference>
<evidence type="ECO:0000313" key="1">
    <source>
        <dbReference type="EMBL" id="KAJ5390113.1"/>
    </source>
</evidence>
<dbReference type="RefSeq" id="XP_056560841.1">
    <property type="nucleotide sequence ID" value="XM_056694112.1"/>
</dbReference>
<dbReference type="EMBL" id="JAPZBS010000001">
    <property type="protein sequence ID" value="KAJ5390113.1"/>
    <property type="molecule type" value="Genomic_DNA"/>
</dbReference>
<dbReference type="Proteomes" id="UP001147782">
    <property type="component" value="Unassembled WGS sequence"/>
</dbReference>
<keyword evidence="2" id="KW-1185">Reference proteome</keyword>
<reference evidence="1" key="2">
    <citation type="journal article" date="2023" name="IMA Fungus">
        <title>Comparative genomic study of the Penicillium genus elucidates a diverse pangenome and 15 lateral gene transfer events.</title>
        <authorList>
            <person name="Petersen C."/>
            <person name="Sorensen T."/>
            <person name="Nielsen M.R."/>
            <person name="Sondergaard T.E."/>
            <person name="Sorensen J.L."/>
            <person name="Fitzpatrick D.A."/>
            <person name="Frisvad J.C."/>
            <person name="Nielsen K.L."/>
        </authorList>
    </citation>
    <scope>NUCLEOTIDE SEQUENCE</scope>
    <source>
        <strain evidence="1">IBT 29864</strain>
    </source>
</reference>
<organism evidence="1 2">
    <name type="scientific">Penicillium cataractarum</name>
    <dbReference type="NCBI Taxonomy" id="2100454"/>
    <lineage>
        <taxon>Eukaryota</taxon>
        <taxon>Fungi</taxon>
        <taxon>Dikarya</taxon>
        <taxon>Ascomycota</taxon>
        <taxon>Pezizomycotina</taxon>
        <taxon>Eurotiomycetes</taxon>
        <taxon>Eurotiomycetidae</taxon>
        <taxon>Eurotiales</taxon>
        <taxon>Aspergillaceae</taxon>
        <taxon>Penicillium</taxon>
    </lineage>
</organism>
<name>A0A9W9VVK5_9EURO</name>
<dbReference type="GeneID" id="81433289"/>
<dbReference type="AlphaFoldDB" id="A0A9W9VVK5"/>
<accession>A0A9W9VVK5</accession>
<comment type="caution">
    <text evidence="1">The sequence shown here is derived from an EMBL/GenBank/DDBJ whole genome shotgun (WGS) entry which is preliminary data.</text>
</comment>
<evidence type="ECO:0000313" key="2">
    <source>
        <dbReference type="Proteomes" id="UP001147782"/>
    </source>
</evidence>